<dbReference type="SUPFAM" id="SSF52540">
    <property type="entry name" value="P-loop containing nucleoside triphosphate hydrolases"/>
    <property type="match status" value="1"/>
</dbReference>
<dbReference type="Proteomes" id="UP000278031">
    <property type="component" value="Unassembled WGS sequence"/>
</dbReference>
<evidence type="ECO:0000256" key="2">
    <source>
        <dbReference type="ARBA" id="ARBA00034617"/>
    </source>
</evidence>
<reference evidence="7 8" key="1">
    <citation type="submission" date="2018-06" db="EMBL/GenBank/DDBJ databases">
        <title>Extensive metabolic versatility and redundancy in microbially diverse, dynamic hydrothermal sediments.</title>
        <authorList>
            <person name="Dombrowski N."/>
            <person name="Teske A."/>
            <person name="Baker B.J."/>
        </authorList>
    </citation>
    <scope>NUCLEOTIDE SEQUENCE [LARGE SCALE GENOMIC DNA]</scope>
    <source>
        <strain evidence="7">B51_G17</strain>
    </source>
</reference>
<dbReference type="InterPro" id="IPR008571">
    <property type="entry name" value="HerA-like"/>
</dbReference>
<gene>
    <name evidence="7" type="ORF">DRO04_01315</name>
</gene>
<dbReference type="InterPro" id="IPR002789">
    <property type="entry name" value="HerA_central"/>
</dbReference>
<dbReference type="PANTHER" id="PTHR42957">
    <property type="entry name" value="HELICASE MJ1565-RELATED"/>
    <property type="match status" value="1"/>
</dbReference>
<comment type="caution">
    <text evidence="7">The sequence shown here is derived from an EMBL/GenBank/DDBJ whole genome shotgun (WGS) entry which is preliminary data.</text>
</comment>
<name>A0A497JIL2_9ARCH</name>
<dbReference type="EMBL" id="QMWP01000038">
    <property type="protein sequence ID" value="RLG70697.1"/>
    <property type="molecule type" value="Genomic_DNA"/>
</dbReference>
<dbReference type="InterPro" id="IPR027417">
    <property type="entry name" value="P-loop_NTPase"/>
</dbReference>
<evidence type="ECO:0000256" key="4">
    <source>
        <dbReference type="ARBA" id="ARBA00048988"/>
    </source>
</evidence>
<dbReference type="Pfam" id="PF09378">
    <property type="entry name" value="HAS-barrel"/>
    <property type="match status" value="1"/>
</dbReference>
<dbReference type="AlphaFoldDB" id="A0A497JIL2"/>
<evidence type="ECO:0000256" key="3">
    <source>
        <dbReference type="ARBA" id="ARBA00048954"/>
    </source>
</evidence>
<dbReference type="Gene3D" id="3.40.50.300">
    <property type="entry name" value="P-loop containing nucleotide triphosphate hydrolases"/>
    <property type="match status" value="2"/>
</dbReference>
<dbReference type="GO" id="GO:0043138">
    <property type="term" value="F:3'-5' DNA helicase activity"/>
    <property type="evidence" value="ECO:0007669"/>
    <property type="project" value="UniProtKB-EC"/>
</dbReference>
<comment type="similarity">
    <text evidence="1">Belongs to the HerA family.</text>
</comment>
<evidence type="ECO:0000259" key="6">
    <source>
        <dbReference type="Pfam" id="PF09378"/>
    </source>
</evidence>
<sequence>MSIGTVISGVSSPSPSKILFVLNGNGSVHKGQFVELDYEEGRLAAMVTDVVKTNRYFERADSVKEIESKIGAMEKHFPVAEWEYAVAEAKTLGVIAKDGIIRRPTFAVSPGTKVRVASKETLQKFLGFVEGGLFLGRVEFHDVDVKLDINRLLQKHLAILAMSGAGKTVTAKTLIEELLERKKEQGRIAVIVLDVHGEYTSFAHPPKDESARDYSQKTKLINALEMKIGVSKISARMFSEMLPGLSNAQKRDLEKVINKLQKEMREGSGPFDLKMVKNEVLNDKDIKEATKRILASWLSGLEELNLFAKVDYPNLYDVIKPGMLTVLDMSGIINMKKKQIIVNYLAQRLFAERRKKLLPPFLLILEEAHQFVPEHKSREESICKGIIQTIAREGRKFGAALCLISQRPIRLDTTVLSQCNTQIIMRITNPYDLKHIGESAEGIDNKSLEMLTSLRVGEALIVGEAVNYPVFIKVRKNYSQASKHEKTLAEAAKEFEENAEREKNEISSFL</sequence>
<comment type="catalytic activity">
    <reaction evidence="3">
        <text>ATP + H2O = ADP + phosphate + H(+)</text>
        <dbReference type="Rhea" id="RHEA:13065"/>
        <dbReference type="ChEBI" id="CHEBI:15377"/>
        <dbReference type="ChEBI" id="CHEBI:15378"/>
        <dbReference type="ChEBI" id="CHEBI:30616"/>
        <dbReference type="ChEBI" id="CHEBI:43474"/>
        <dbReference type="ChEBI" id="CHEBI:456216"/>
        <dbReference type="EC" id="5.6.2.3"/>
    </reaction>
</comment>
<dbReference type="PANTHER" id="PTHR42957:SF1">
    <property type="entry name" value="HELICASE MJ1565-RELATED"/>
    <property type="match status" value="1"/>
</dbReference>
<accession>A0A497JIL2</accession>
<dbReference type="GO" id="GO:0043139">
    <property type="term" value="F:5'-3' DNA helicase activity"/>
    <property type="evidence" value="ECO:0007669"/>
    <property type="project" value="UniProtKB-EC"/>
</dbReference>
<comment type="catalytic activity">
    <reaction evidence="2">
        <text>Couples ATP hydrolysis with the unwinding of duplex DNA by translocating in the 3'-5' direction.</text>
        <dbReference type="EC" id="5.6.2.4"/>
    </reaction>
</comment>
<evidence type="ECO:0000313" key="7">
    <source>
        <dbReference type="EMBL" id="RLG70697.1"/>
    </source>
</evidence>
<feature type="domain" description="Helicase HerA central" evidence="5">
    <location>
        <begin position="135"/>
        <end position="348"/>
    </location>
</feature>
<protein>
    <submittedName>
        <fullName evidence="7">Uncharacterized protein</fullName>
    </submittedName>
</protein>
<evidence type="ECO:0000259" key="5">
    <source>
        <dbReference type="Pfam" id="PF01935"/>
    </source>
</evidence>
<proteinExistence type="inferred from homology"/>
<dbReference type="Pfam" id="PF01935">
    <property type="entry name" value="DUF87"/>
    <property type="match status" value="1"/>
</dbReference>
<organism evidence="7 8">
    <name type="scientific">Candidatus Iainarchaeum sp</name>
    <dbReference type="NCBI Taxonomy" id="3101447"/>
    <lineage>
        <taxon>Archaea</taxon>
        <taxon>Candidatus Iainarchaeota</taxon>
        <taxon>Candidatus Iainarchaeia</taxon>
        <taxon>Candidatus Iainarchaeales</taxon>
        <taxon>Candidatus Iainarchaeaceae</taxon>
        <taxon>Candidatus Iainarchaeum</taxon>
    </lineage>
</organism>
<comment type="catalytic activity">
    <reaction evidence="4">
        <text>ATP + H2O = ADP + phosphate + H(+)</text>
        <dbReference type="Rhea" id="RHEA:13065"/>
        <dbReference type="ChEBI" id="CHEBI:15377"/>
        <dbReference type="ChEBI" id="CHEBI:15378"/>
        <dbReference type="ChEBI" id="CHEBI:30616"/>
        <dbReference type="ChEBI" id="CHEBI:43474"/>
        <dbReference type="ChEBI" id="CHEBI:456216"/>
        <dbReference type="EC" id="5.6.2.4"/>
    </reaction>
</comment>
<evidence type="ECO:0000313" key="8">
    <source>
        <dbReference type="Proteomes" id="UP000278031"/>
    </source>
</evidence>
<dbReference type="InterPro" id="IPR018538">
    <property type="entry name" value="HerA_barrel_dom"/>
</dbReference>
<feature type="domain" description="Helicase HerA barrel" evidence="6">
    <location>
        <begin position="10"/>
        <end position="80"/>
    </location>
</feature>
<evidence type="ECO:0000256" key="1">
    <source>
        <dbReference type="ARBA" id="ARBA00007816"/>
    </source>
</evidence>